<sequence>MDDLRTLQPNPFNTPFDDHDEQASHGNHGNHDNLGSGHHHTETSTDREEWEDWDSDCDEEIPGGRDEPLDDLHGEYPPLLATIEEAPDTPADSRNPTSMTKTRTFSSRRSRTSTTMSTAVVLPAHHAGPNPSRLKSRARQKAQNAKAGIRLVTDMSKLRKQQQLQQQQQQQPPSGPGKFVDAAALLALEGKPSESSIGTWHWRRRRANSNGNGNSNKTGKSGSPAVEHGQDLSPNDRPIVIGISLPEDDLVGRTISPQTATIETPINIPIYHGKGTTAQNSQLNQMSTLSPQAPMQSVWSPDTEEGSPRSAGASTSRVASSIYSQFTGQSVTAQPAPPVPSLPSAYRDALGVGIAPTNTITASHDRSARHDSLRLHDVDDFDNDTPITLFEEDGSPASYNRLSRSRGRHVRSMANTIDTTRSGWWDHVQTPFTEQAAHSFMAKASSPLTPASAKSPLSAASLHARDVIPAVPALPPTSTVLPAQTTTTSTTPISPLLTPEEEWWKRSTADEKNAVSTEAQKPALGISTSIANSHFYRVNERSPTVASSSRSAAPAPAQRVVTPRLTPRIVQVSEKANAAPLTGRSVLSDRGDRGRRTPSEAPPPYEPPSRPEMTVRYRAVFPPGHPLRVDFPPSPGPVSPGLAHTMTSQGGIHMSDVPLTPAGVRSAAAAAGTPLPTRPSGALLPGTAMVASKAATKVERSRRRHEKEDAAAMRAGSLWRGRGCLPNSGCFGRKGGRETRRRHRLICMAVIGTLVLLFALITVLAVTLSKKHAAPAEESSIWLNITGFPPIPTGVATVIGTDNAVNKPGCVSPTSLWSCTLPKEQQSGNGAFSGDEPSFFLDIQFDNSTKKLWDVPAGTIPTPILPATGKATATATTTATTEPFDAGFTPQPAPPSFQELWFLGNTTDGIVANNKAGEPTPFYITFLSSVNATAPGPNAVLGRRDATPTAADGFPLPSVNADGTGAPAVMHPLPIQQPLRLYDRGLATEHFGFYSYFSKTIYVQSIAPDSSPLASDANGGSLEVDANHIVTFLQTRFLVQIWTRMENTTKLLNTSAASTNIGSNATQPGTFPYPISITEDLHGGDFSQKGVFARAMNGLQQIQLTNASSIIDNLSFGGTLINHGTNPTFGGTDGGTGGCQCTWNNFLGVNGNTVV</sequence>
<dbReference type="EMBL" id="AWTV01000011">
    <property type="protein sequence ID" value="KIH86603.1"/>
    <property type="molecule type" value="Genomic_DNA"/>
</dbReference>
<feature type="compositionally biased region" description="Pro residues" evidence="1">
    <location>
        <begin position="600"/>
        <end position="610"/>
    </location>
</feature>
<keyword evidence="2" id="KW-0472">Membrane</keyword>
<feature type="compositionally biased region" description="Low complexity" evidence="1">
    <location>
        <begin position="161"/>
        <end position="171"/>
    </location>
</feature>
<protein>
    <recommendedName>
        <fullName evidence="5">Glycoprotease family protein</fullName>
    </recommendedName>
</protein>
<keyword evidence="2" id="KW-0812">Transmembrane</keyword>
<feature type="compositionally biased region" description="Polar residues" evidence="1">
    <location>
        <begin position="288"/>
        <end position="300"/>
    </location>
</feature>
<dbReference type="RefSeq" id="XP_040614613.1">
    <property type="nucleotide sequence ID" value="XM_040766343.1"/>
</dbReference>
<feature type="region of interest" description="Disordered" evidence="1">
    <location>
        <begin position="193"/>
        <end position="236"/>
    </location>
</feature>
<reference evidence="3 4" key="1">
    <citation type="journal article" date="2014" name="BMC Genomics">
        <title>Comparative genomics of the major fungal agents of human and animal Sporotrichosis: Sporothrix schenckii and Sporothrix brasiliensis.</title>
        <authorList>
            <person name="Teixeira M.M."/>
            <person name="de Almeida L.G."/>
            <person name="Kubitschek-Barreira P."/>
            <person name="Alves F.L."/>
            <person name="Kioshima E.S."/>
            <person name="Abadio A.K."/>
            <person name="Fernandes L."/>
            <person name="Derengowski L.S."/>
            <person name="Ferreira K.S."/>
            <person name="Souza R.C."/>
            <person name="Ruiz J.C."/>
            <person name="de Andrade N.C."/>
            <person name="Paes H.C."/>
            <person name="Nicola A.M."/>
            <person name="Albuquerque P."/>
            <person name="Gerber A.L."/>
            <person name="Martins V.P."/>
            <person name="Peconick L.D."/>
            <person name="Neto A.V."/>
            <person name="Chaucanez C.B."/>
            <person name="Silva P.A."/>
            <person name="Cunha O.L."/>
            <person name="de Oliveira F.F."/>
            <person name="dos Santos T.C."/>
            <person name="Barros A.L."/>
            <person name="Soares M.A."/>
            <person name="de Oliveira L.M."/>
            <person name="Marini M.M."/>
            <person name="Villalobos-Duno H."/>
            <person name="Cunha M.M."/>
            <person name="de Hoog S."/>
            <person name="da Silveira J.F."/>
            <person name="Henrissat B."/>
            <person name="Nino-Vega G.A."/>
            <person name="Cisalpino P.S."/>
            <person name="Mora-Montes H.M."/>
            <person name="Almeida S.R."/>
            <person name="Stajich J.E."/>
            <person name="Lopes-Bezerra L.M."/>
            <person name="Vasconcelos A.T."/>
            <person name="Felipe M.S."/>
        </authorList>
    </citation>
    <scope>NUCLEOTIDE SEQUENCE [LARGE SCALE GENOMIC DNA]</scope>
    <source>
        <strain evidence="3 4">5110</strain>
    </source>
</reference>
<dbReference type="Proteomes" id="UP000031575">
    <property type="component" value="Unassembled WGS sequence"/>
</dbReference>
<feature type="region of interest" description="Disordered" evidence="1">
    <location>
        <begin position="541"/>
        <end position="560"/>
    </location>
</feature>
<feature type="region of interest" description="Disordered" evidence="1">
    <location>
        <begin position="1"/>
        <end position="178"/>
    </location>
</feature>
<feature type="transmembrane region" description="Helical" evidence="2">
    <location>
        <begin position="745"/>
        <end position="768"/>
    </location>
</feature>
<feature type="compositionally biased region" description="Acidic residues" evidence="1">
    <location>
        <begin position="48"/>
        <end position="61"/>
    </location>
</feature>
<keyword evidence="2" id="KW-1133">Transmembrane helix</keyword>
<comment type="caution">
    <text evidence="3">The sequence shown here is derived from an EMBL/GenBank/DDBJ whole genome shotgun (WGS) entry which is preliminary data.</text>
</comment>
<feature type="compositionally biased region" description="Basic and acidic residues" evidence="1">
    <location>
        <begin position="62"/>
        <end position="74"/>
    </location>
</feature>
<evidence type="ECO:0008006" key="5">
    <source>
        <dbReference type="Google" id="ProtNLM"/>
    </source>
</evidence>
<feature type="region of interest" description="Disordered" evidence="1">
    <location>
        <begin position="573"/>
        <end position="612"/>
    </location>
</feature>
<evidence type="ECO:0000313" key="3">
    <source>
        <dbReference type="EMBL" id="KIH86603.1"/>
    </source>
</evidence>
<feature type="compositionally biased region" description="Low complexity" evidence="1">
    <location>
        <begin position="208"/>
        <end position="223"/>
    </location>
</feature>
<dbReference type="OrthoDB" id="10259622at2759"/>
<evidence type="ECO:0000256" key="1">
    <source>
        <dbReference type="SAM" id="MobiDB-lite"/>
    </source>
</evidence>
<evidence type="ECO:0000256" key="2">
    <source>
        <dbReference type="SAM" id="Phobius"/>
    </source>
</evidence>
<organism evidence="3 4">
    <name type="scientific">Sporothrix brasiliensis 5110</name>
    <dbReference type="NCBI Taxonomy" id="1398154"/>
    <lineage>
        <taxon>Eukaryota</taxon>
        <taxon>Fungi</taxon>
        <taxon>Dikarya</taxon>
        <taxon>Ascomycota</taxon>
        <taxon>Pezizomycotina</taxon>
        <taxon>Sordariomycetes</taxon>
        <taxon>Sordariomycetidae</taxon>
        <taxon>Ophiostomatales</taxon>
        <taxon>Ophiostomataceae</taxon>
        <taxon>Sporothrix</taxon>
    </lineage>
</organism>
<dbReference type="AlphaFoldDB" id="A0A0C2F6I2"/>
<feature type="region of interest" description="Disordered" evidence="1">
    <location>
        <begin position="288"/>
        <end position="316"/>
    </location>
</feature>
<accession>A0A0C2F6I2</accession>
<keyword evidence="4" id="KW-1185">Reference proteome</keyword>
<dbReference type="GeneID" id="63681264"/>
<dbReference type="VEuPathDB" id="FungiDB:SPBR_08105"/>
<feature type="compositionally biased region" description="Basic and acidic residues" evidence="1">
    <location>
        <begin position="587"/>
        <end position="598"/>
    </location>
</feature>
<proteinExistence type="predicted"/>
<gene>
    <name evidence="3" type="ORF">SPBR_08105</name>
</gene>
<dbReference type="HOGENOM" id="CLU_004045_0_0_1"/>
<evidence type="ECO:0000313" key="4">
    <source>
        <dbReference type="Proteomes" id="UP000031575"/>
    </source>
</evidence>
<name>A0A0C2F6I2_9PEZI</name>